<accession>A0ABV2Q3G6</accession>
<keyword evidence="2" id="KW-0479">Metal-binding</keyword>
<keyword evidence="3" id="KW-0460">Magnesium</keyword>
<dbReference type="InterPro" id="IPR018110">
    <property type="entry name" value="Mandel_Rmase/mucon_lact_enz_CS"/>
</dbReference>
<dbReference type="CDD" id="cd03316">
    <property type="entry name" value="MR_like"/>
    <property type="match status" value="1"/>
</dbReference>
<protein>
    <submittedName>
        <fullName evidence="5">D-galactarolactone cycloisomerase</fullName>
        <ecNumber evidence="5">5.5.1.27</ecNumber>
    </submittedName>
</protein>
<dbReference type="GO" id="GO:0016853">
    <property type="term" value="F:isomerase activity"/>
    <property type="evidence" value="ECO:0007669"/>
    <property type="project" value="UniProtKB-KW"/>
</dbReference>
<dbReference type="SFLD" id="SFLDG00179">
    <property type="entry name" value="mandelate_racemase"/>
    <property type="match status" value="1"/>
</dbReference>
<dbReference type="InterPro" id="IPR029017">
    <property type="entry name" value="Enolase-like_N"/>
</dbReference>
<dbReference type="InterPro" id="IPR029065">
    <property type="entry name" value="Enolase_C-like"/>
</dbReference>
<dbReference type="PANTHER" id="PTHR13794:SF58">
    <property type="entry name" value="MITOCHONDRIAL ENOLASE SUPERFAMILY MEMBER 1"/>
    <property type="match status" value="1"/>
</dbReference>
<evidence type="ECO:0000256" key="3">
    <source>
        <dbReference type="ARBA" id="ARBA00022842"/>
    </source>
</evidence>
<dbReference type="SFLD" id="SFLDS00001">
    <property type="entry name" value="Enolase"/>
    <property type="match status" value="1"/>
</dbReference>
<evidence type="ECO:0000259" key="4">
    <source>
        <dbReference type="SMART" id="SM00922"/>
    </source>
</evidence>
<organism evidence="5 6">
    <name type="scientific">Ottowia thiooxydans</name>
    <dbReference type="NCBI Taxonomy" id="219182"/>
    <lineage>
        <taxon>Bacteria</taxon>
        <taxon>Pseudomonadati</taxon>
        <taxon>Pseudomonadota</taxon>
        <taxon>Betaproteobacteria</taxon>
        <taxon>Burkholderiales</taxon>
        <taxon>Comamonadaceae</taxon>
        <taxon>Ottowia</taxon>
    </lineage>
</organism>
<comment type="cofactor">
    <cofactor evidence="1">
        <name>Mg(2+)</name>
        <dbReference type="ChEBI" id="CHEBI:18420"/>
    </cofactor>
</comment>
<dbReference type="PROSITE" id="PS00909">
    <property type="entry name" value="MR_MLE_2"/>
    <property type="match status" value="1"/>
</dbReference>
<sequence>MNLPNANTDLSFFIQRIDVFVLRVPADPPVQTSFGIMKDRPAVLLRVLDPDGTYGWGEVWSNFPVVGAEHRGRMAATYLPQLVYGRRWESPQACFAALTDKLAVLAIQAGEPGPIQQIIAGLDVAIWDMVARRAGLPLWQLLGAPHATASPVIALYASGINPTDPEKLAAQKLTEGYRAFKLKVGFGEERDLRNLAAVREVIGPDLPFMVDANQAWSVQEAIAAGRRMANFDLGWLEEPVRADTSNADWAKLAREQPLALAGGENLAGTADLLAFAETEGVAVVQPDIGKWGGFSGCVPVGRAVQSLGKRFCPHWLGAGIGLTASLHLKAAVGGPGYVEVDANPNLLRDLFAGDAFRVVDGRVSLHTAPGMGVEPDLAACREHVTYQSP</sequence>
<dbReference type="SMART" id="SM00922">
    <property type="entry name" value="MR_MLE"/>
    <property type="match status" value="1"/>
</dbReference>
<dbReference type="EMBL" id="JBEPSH010000001">
    <property type="protein sequence ID" value="MET4575388.1"/>
    <property type="molecule type" value="Genomic_DNA"/>
</dbReference>
<gene>
    <name evidence="5" type="ORF">ABIE13_000485</name>
</gene>
<dbReference type="EC" id="5.5.1.27" evidence="5"/>
<evidence type="ECO:0000313" key="6">
    <source>
        <dbReference type="Proteomes" id="UP001549320"/>
    </source>
</evidence>
<proteinExistence type="predicted"/>
<reference evidence="5 6" key="1">
    <citation type="submission" date="2024-06" db="EMBL/GenBank/DDBJ databases">
        <title>Sorghum-associated microbial communities from plants grown in Nebraska, USA.</title>
        <authorList>
            <person name="Schachtman D."/>
        </authorList>
    </citation>
    <scope>NUCLEOTIDE SEQUENCE [LARGE SCALE GENOMIC DNA]</scope>
    <source>
        <strain evidence="5 6">2709</strain>
    </source>
</reference>
<evidence type="ECO:0000256" key="1">
    <source>
        <dbReference type="ARBA" id="ARBA00001946"/>
    </source>
</evidence>
<evidence type="ECO:0000313" key="5">
    <source>
        <dbReference type="EMBL" id="MET4575388.1"/>
    </source>
</evidence>
<dbReference type="InterPro" id="IPR036849">
    <property type="entry name" value="Enolase-like_C_sf"/>
</dbReference>
<evidence type="ECO:0000256" key="2">
    <source>
        <dbReference type="ARBA" id="ARBA00022723"/>
    </source>
</evidence>
<keyword evidence="6" id="KW-1185">Reference proteome</keyword>
<dbReference type="PANTHER" id="PTHR13794">
    <property type="entry name" value="ENOLASE SUPERFAMILY, MANDELATE RACEMASE"/>
    <property type="match status" value="1"/>
</dbReference>
<name>A0ABV2Q3G6_9BURK</name>
<dbReference type="InterPro" id="IPR013341">
    <property type="entry name" value="Mandelate_racemase_N_dom"/>
</dbReference>
<dbReference type="Gene3D" id="3.30.390.10">
    <property type="entry name" value="Enolase-like, N-terminal domain"/>
    <property type="match status" value="1"/>
</dbReference>
<dbReference type="Gene3D" id="3.20.20.120">
    <property type="entry name" value="Enolase-like C-terminal domain"/>
    <property type="match status" value="1"/>
</dbReference>
<dbReference type="InterPro" id="IPR013342">
    <property type="entry name" value="Mandelate_racemase_C"/>
</dbReference>
<dbReference type="InterPro" id="IPR046945">
    <property type="entry name" value="RHMD-like"/>
</dbReference>
<dbReference type="SUPFAM" id="SSF54826">
    <property type="entry name" value="Enolase N-terminal domain-like"/>
    <property type="match status" value="1"/>
</dbReference>
<dbReference type="Pfam" id="PF13378">
    <property type="entry name" value="MR_MLE_C"/>
    <property type="match status" value="1"/>
</dbReference>
<dbReference type="SUPFAM" id="SSF51604">
    <property type="entry name" value="Enolase C-terminal domain-like"/>
    <property type="match status" value="1"/>
</dbReference>
<dbReference type="Proteomes" id="UP001549320">
    <property type="component" value="Unassembled WGS sequence"/>
</dbReference>
<dbReference type="Pfam" id="PF02746">
    <property type="entry name" value="MR_MLE_N"/>
    <property type="match status" value="1"/>
</dbReference>
<comment type="caution">
    <text evidence="5">The sequence shown here is derived from an EMBL/GenBank/DDBJ whole genome shotgun (WGS) entry which is preliminary data.</text>
</comment>
<keyword evidence="5" id="KW-0413">Isomerase</keyword>
<dbReference type="RefSeq" id="WP_354440801.1">
    <property type="nucleotide sequence ID" value="NZ_JBEPSH010000001.1"/>
</dbReference>
<feature type="domain" description="Mandelate racemase/muconate lactonizing enzyme C-terminal" evidence="4">
    <location>
        <begin position="165"/>
        <end position="259"/>
    </location>
</feature>